<comment type="similarity">
    <text evidence="1">Belongs to the bZIP family. CNC subfamily.</text>
</comment>
<dbReference type="PROSITE" id="PS00036">
    <property type="entry name" value="BZIP_BASIC"/>
    <property type="match status" value="1"/>
</dbReference>
<keyword evidence="4" id="KW-0010">Activator</keyword>
<evidence type="ECO:0000256" key="1">
    <source>
        <dbReference type="ARBA" id="ARBA00008157"/>
    </source>
</evidence>
<dbReference type="InterPro" id="IPR008917">
    <property type="entry name" value="TF_DNA-bd_sf"/>
</dbReference>
<evidence type="ECO:0000256" key="4">
    <source>
        <dbReference type="ARBA" id="ARBA00023159"/>
    </source>
</evidence>
<keyword evidence="2" id="KW-0805">Transcription regulation</keyword>
<keyword evidence="5" id="KW-0804">Transcription</keyword>
<dbReference type="PROSITE" id="PS50217">
    <property type="entry name" value="BZIP"/>
    <property type="match status" value="1"/>
</dbReference>
<dbReference type="InterPro" id="IPR004827">
    <property type="entry name" value="bZIP"/>
</dbReference>
<proteinExistence type="inferred from homology"/>
<dbReference type="SUPFAM" id="SSF47454">
    <property type="entry name" value="A DNA-binding domain in eukaryotic transcription factors"/>
    <property type="match status" value="1"/>
</dbReference>
<accession>A0ABN9MCQ5</accession>
<evidence type="ECO:0000313" key="9">
    <source>
        <dbReference type="EMBL" id="CAJ0964553.1"/>
    </source>
</evidence>
<comment type="caution">
    <text evidence="9">The sequence shown here is derived from an EMBL/GenBank/DDBJ whole genome shotgun (WGS) entry which is preliminary data.</text>
</comment>
<feature type="domain" description="BZIP" evidence="8">
    <location>
        <begin position="293"/>
        <end position="356"/>
    </location>
</feature>
<feature type="coiled-coil region" evidence="7">
    <location>
        <begin position="311"/>
        <end position="355"/>
    </location>
</feature>
<reference evidence="9" key="1">
    <citation type="submission" date="2023-07" db="EMBL/GenBank/DDBJ databases">
        <authorList>
            <person name="Stuckert A."/>
        </authorList>
    </citation>
    <scope>NUCLEOTIDE SEQUENCE</scope>
</reference>
<evidence type="ECO:0000256" key="3">
    <source>
        <dbReference type="ARBA" id="ARBA00023125"/>
    </source>
</evidence>
<evidence type="ECO:0000256" key="7">
    <source>
        <dbReference type="SAM" id="Coils"/>
    </source>
</evidence>
<keyword evidence="6" id="KW-0539">Nucleus</keyword>
<evidence type="ECO:0000256" key="2">
    <source>
        <dbReference type="ARBA" id="ARBA00023015"/>
    </source>
</evidence>
<dbReference type="PANTHER" id="PTHR24411:SF26">
    <property type="entry name" value="TRANSCRIPTION FACTOR NF-E2 45 KDA SUBUNIT"/>
    <property type="match status" value="1"/>
</dbReference>
<sequence>MDKNAKAFHYLIDKFPSLSEAKIKEVDFTGPQIRKLLQDEEFLCILQSKENATCVAFALVVGLDLHPDSSYDVENGYQTAMLPNPGCSFGSFPRDGMVPTTNNNMPICNRFYMDCQAQNSAAIPMTSGYIPTSYTGMLISSSISQMGAINHYPSKHLPPRAISASEDQHPIKNNDDFESDSGLSLNFSDGESIEIENLDNHRLRSEYMEIIPQQAYQNQYTLVPNLTQPIMENLRETQTYFASRTQELVCSRDERRAAAMQIPFPTDRIVNLPVEDFNELLSRYTLTESQLALVRDIRRRGKNKVAAQNCRKRKMENISILEKEIGQLRLEREGLRREREQVENIISDLKTQHEEVDLLVEDGGAQERRRTDPGGSVANIHTSELILSFQTISQWF</sequence>
<dbReference type="InterPro" id="IPR046347">
    <property type="entry name" value="bZIP_sf"/>
</dbReference>
<organism evidence="9 10">
    <name type="scientific">Ranitomeya imitator</name>
    <name type="common">mimic poison frog</name>
    <dbReference type="NCBI Taxonomy" id="111125"/>
    <lineage>
        <taxon>Eukaryota</taxon>
        <taxon>Metazoa</taxon>
        <taxon>Chordata</taxon>
        <taxon>Craniata</taxon>
        <taxon>Vertebrata</taxon>
        <taxon>Euteleostomi</taxon>
        <taxon>Amphibia</taxon>
        <taxon>Batrachia</taxon>
        <taxon>Anura</taxon>
        <taxon>Neobatrachia</taxon>
        <taxon>Hyloidea</taxon>
        <taxon>Dendrobatidae</taxon>
        <taxon>Dendrobatinae</taxon>
        <taxon>Ranitomeya</taxon>
    </lineage>
</organism>
<evidence type="ECO:0000256" key="6">
    <source>
        <dbReference type="ARBA" id="ARBA00023242"/>
    </source>
</evidence>
<evidence type="ECO:0000313" key="10">
    <source>
        <dbReference type="Proteomes" id="UP001176940"/>
    </source>
</evidence>
<gene>
    <name evidence="9" type="ORF">RIMI_LOCUS19341864</name>
</gene>
<keyword evidence="7" id="KW-0175">Coiled coil</keyword>
<dbReference type="Proteomes" id="UP001176940">
    <property type="component" value="Unassembled WGS sequence"/>
</dbReference>
<keyword evidence="3" id="KW-0238">DNA-binding</keyword>
<dbReference type="SMART" id="SM00338">
    <property type="entry name" value="BRLZ"/>
    <property type="match status" value="1"/>
</dbReference>
<evidence type="ECO:0000256" key="5">
    <source>
        <dbReference type="ARBA" id="ARBA00023163"/>
    </source>
</evidence>
<protein>
    <recommendedName>
        <fullName evidence="8">BZIP domain-containing protein</fullName>
    </recommendedName>
</protein>
<name>A0ABN9MCQ5_9NEOB</name>
<dbReference type="EMBL" id="CAUEEQ010061487">
    <property type="protein sequence ID" value="CAJ0964553.1"/>
    <property type="molecule type" value="Genomic_DNA"/>
</dbReference>
<dbReference type="InterPro" id="IPR004826">
    <property type="entry name" value="bZIP_Maf"/>
</dbReference>
<dbReference type="Gene3D" id="1.10.880.10">
    <property type="entry name" value="Transcription factor, Skn-1-like, DNA-binding domain"/>
    <property type="match status" value="1"/>
</dbReference>
<keyword evidence="10" id="KW-1185">Reference proteome</keyword>
<dbReference type="PANTHER" id="PTHR24411">
    <property type="entry name" value="NUCLEAR FACTOR ERYTHROID 2-RELATED FACTOR"/>
    <property type="match status" value="1"/>
</dbReference>
<dbReference type="Pfam" id="PF03131">
    <property type="entry name" value="bZIP_Maf"/>
    <property type="match status" value="1"/>
</dbReference>
<dbReference type="SUPFAM" id="SSF57959">
    <property type="entry name" value="Leucine zipper domain"/>
    <property type="match status" value="1"/>
</dbReference>
<evidence type="ECO:0000259" key="8">
    <source>
        <dbReference type="PROSITE" id="PS50217"/>
    </source>
</evidence>
<dbReference type="InterPro" id="IPR047167">
    <property type="entry name" value="NFE2-like"/>
</dbReference>